<dbReference type="AlphaFoldDB" id="A0A198GF01"/>
<name>A0A198GF01_9GAMM</name>
<proteinExistence type="predicted"/>
<dbReference type="STRING" id="1354337.M983_0939"/>
<organism evidence="1 2">
    <name type="scientific">Proteus myxofaciens ATCC 19692</name>
    <dbReference type="NCBI Taxonomy" id="1354337"/>
    <lineage>
        <taxon>Bacteria</taxon>
        <taxon>Pseudomonadati</taxon>
        <taxon>Pseudomonadota</taxon>
        <taxon>Gammaproteobacteria</taxon>
        <taxon>Enterobacterales</taxon>
        <taxon>Morganellaceae</taxon>
        <taxon>Proteus</taxon>
    </lineage>
</organism>
<evidence type="ECO:0000313" key="2">
    <source>
        <dbReference type="Proteomes" id="UP000094023"/>
    </source>
</evidence>
<dbReference type="RefSeq" id="WP_066747809.1">
    <property type="nucleotide sequence ID" value="NZ_LXEN01000040.1"/>
</dbReference>
<gene>
    <name evidence="1" type="ORF">M983_0939</name>
</gene>
<dbReference type="OrthoDB" id="5288747at2"/>
<dbReference type="EMBL" id="LXEN01000040">
    <property type="protein sequence ID" value="OAT34796.1"/>
    <property type="molecule type" value="Genomic_DNA"/>
</dbReference>
<dbReference type="SUPFAM" id="SSF52540">
    <property type="entry name" value="P-loop containing nucleoside triphosphate hydrolases"/>
    <property type="match status" value="1"/>
</dbReference>
<comment type="caution">
    <text evidence="1">The sequence shown here is derived from an EMBL/GenBank/DDBJ whole genome shotgun (WGS) entry which is preliminary data.</text>
</comment>
<reference evidence="1 2" key="1">
    <citation type="submission" date="2016-04" db="EMBL/GenBank/DDBJ databases">
        <title>ATOL: Assembling a taxonomically balanced genome-scale reconstruction of the evolutionary history of the Enterobacteriaceae.</title>
        <authorList>
            <person name="Plunkett G.III."/>
            <person name="Neeno-Eckwall E.C."/>
            <person name="Glasner J.D."/>
            <person name="Perna N.T."/>
        </authorList>
    </citation>
    <scope>NUCLEOTIDE SEQUENCE [LARGE SCALE GENOMIC DNA]</scope>
    <source>
        <strain evidence="1 2">ATCC 19692</strain>
    </source>
</reference>
<dbReference type="Pfam" id="PF06564">
    <property type="entry name" value="CBP_BcsQ"/>
    <property type="match status" value="1"/>
</dbReference>
<dbReference type="InterPro" id="IPR027417">
    <property type="entry name" value="P-loop_NTPase"/>
</dbReference>
<sequence length="245" mass="28043">MPLVILNGIRGGVGATSTTITLARQLTLQKKKVIIIDNCIENILYCYLSGEKKQTTLSQALLKETPIQEAIFDYQSHLQILPFGVVDQKDSLLLQSSLSVKQNVDNFLSHFIQHNPDTIILMDLQYSQYQDTIFSSWLEKADILLTITMAESNCHIRLNQHKFSANEYVLINQFRATSQVQQDFRQYWQTTSLPLCPIVLHQDEASLEACASQLPLYDYRSNCMLVEEINQLTQWCLALLIRKEG</sequence>
<dbReference type="Gene3D" id="3.40.50.300">
    <property type="entry name" value="P-loop containing nucleotide triphosphate hydrolases"/>
    <property type="match status" value="1"/>
</dbReference>
<dbReference type="InterPro" id="IPR017746">
    <property type="entry name" value="Cellulose_synthase_operon_BcsQ"/>
</dbReference>
<evidence type="ECO:0000313" key="1">
    <source>
        <dbReference type="EMBL" id="OAT34796.1"/>
    </source>
</evidence>
<accession>A0A198GF01</accession>
<dbReference type="Proteomes" id="UP000094023">
    <property type="component" value="Unassembled WGS sequence"/>
</dbReference>
<protein>
    <submittedName>
        <fullName evidence="1">Putative cellulose synthase</fullName>
    </submittedName>
</protein>
<keyword evidence="2" id="KW-1185">Reference proteome</keyword>